<dbReference type="Pfam" id="PF01196">
    <property type="entry name" value="Ribosomal_L17"/>
    <property type="match status" value="1"/>
</dbReference>
<evidence type="ECO:0000313" key="7">
    <source>
        <dbReference type="Proteomes" id="UP000824469"/>
    </source>
</evidence>
<dbReference type="PANTHER" id="PTHR14413:SF16">
    <property type="entry name" value="LARGE RIBOSOMAL SUBUNIT PROTEIN BL17M"/>
    <property type="match status" value="1"/>
</dbReference>
<dbReference type="GO" id="GO:0022625">
    <property type="term" value="C:cytosolic large ribosomal subunit"/>
    <property type="evidence" value="ECO:0007669"/>
    <property type="project" value="TreeGrafter"/>
</dbReference>
<gene>
    <name evidence="6" type="ORF">KI387_010823</name>
</gene>
<dbReference type="GO" id="GO:0006412">
    <property type="term" value="P:translation"/>
    <property type="evidence" value="ECO:0007669"/>
    <property type="project" value="InterPro"/>
</dbReference>
<evidence type="ECO:0000256" key="5">
    <source>
        <dbReference type="SAM" id="MobiDB-lite"/>
    </source>
</evidence>
<dbReference type="SUPFAM" id="SSF64263">
    <property type="entry name" value="Prokaryotic ribosomal protein L17"/>
    <property type="match status" value="1"/>
</dbReference>
<dbReference type="Proteomes" id="UP000824469">
    <property type="component" value="Unassembled WGS sequence"/>
</dbReference>
<reference evidence="6 7" key="1">
    <citation type="journal article" date="2021" name="Nat. Plants">
        <title>The Taxus genome provides insights into paclitaxel biosynthesis.</title>
        <authorList>
            <person name="Xiong X."/>
            <person name="Gou J."/>
            <person name="Liao Q."/>
            <person name="Li Y."/>
            <person name="Zhou Q."/>
            <person name="Bi G."/>
            <person name="Li C."/>
            <person name="Du R."/>
            <person name="Wang X."/>
            <person name="Sun T."/>
            <person name="Guo L."/>
            <person name="Liang H."/>
            <person name="Lu P."/>
            <person name="Wu Y."/>
            <person name="Zhang Z."/>
            <person name="Ro D.K."/>
            <person name="Shang Y."/>
            <person name="Huang S."/>
            <person name="Yan J."/>
        </authorList>
    </citation>
    <scope>NUCLEOTIDE SEQUENCE [LARGE SCALE GENOMIC DNA]</scope>
    <source>
        <strain evidence="6">Ta-2019</strain>
    </source>
</reference>
<dbReference type="Gene3D" id="3.90.1030.10">
    <property type="entry name" value="Ribosomal protein L17"/>
    <property type="match status" value="1"/>
</dbReference>
<feature type="non-terminal residue" evidence="6">
    <location>
        <position position="187"/>
    </location>
</feature>
<dbReference type="EMBL" id="JAHRHJ020000008">
    <property type="protein sequence ID" value="KAH9306419.1"/>
    <property type="molecule type" value="Genomic_DNA"/>
</dbReference>
<dbReference type="AlphaFoldDB" id="A0AA38FMA4"/>
<dbReference type="InterPro" id="IPR036373">
    <property type="entry name" value="Ribosomal_bL17_sf"/>
</dbReference>
<organism evidence="6 7">
    <name type="scientific">Taxus chinensis</name>
    <name type="common">Chinese yew</name>
    <name type="synonym">Taxus wallichiana var. chinensis</name>
    <dbReference type="NCBI Taxonomy" id="29808"/>
    <lineage>
        <taxon>Eukaryota</taxon>
        <taxon>Viridiplantae</taxon>
        <taxon>Streptophyta</taxon>
        <taxon>Embryophyta</taxon>
        <taxon>Tracheophyta</taxon>
        <taxon>Spermatophyta</taxon>
        <taxon>Pinopsida</taxon>
        <taxon>Pinidae</taxon>
        <taxon>Conifers II</taxon>
        <taxon>Cupressales</taxon>
        <taxon>Taxaceae</taxon>
        <taxon>Taxus</taxon>
    </lineage>
</organism>
<dbReference type="InterPro" id="IPR000456">
    <property type="entry name" value="Ribosomal_bL17"/>
</dbReference>
<evidence type="ECO:0000313" key="6">
    <source>
        <dbReference type="EMBL" id="KAH9306419.1"/>
    </source>
</evidence>
<evidence type="ECO:0000256" key="4">
    <source>
        <dbReference type="RuleBase" id="RU000660"/>
    </source>
</evidence>
<dbReference type="GO" id="GO:0003735">
    <property type="term" value="F:structural constituent of ribosome"/>
    <property type="evidence" value="ECO:0007669"/>
    <property type="project" value="InterPro"/>
</dbReference>
<evidence type="ECO:0000256" key="1">
    <source>
        <dbReference type="ARBA" id="ARBA00008777"/>
    </source>
</evidence>
<evidence type="ECO:0000256" key="3">
    <source>
        <dbReference type="ARBA" id="ARBA00023274"/>
    </source>
</evidence>
<feature type="region of interest" description="Disordered" evidence="5">
    <location>
        <begin position="24"/>
        <end position="43"/>
    </location>
</feature>
<proteinExistence type="inferred from homology"/>
<dbReference type="NCBIfam" id="TIGR00059">
    <property type="entry name" value="L17"/>
    <property type="match status" value="1"/>
</dbReference>
<evidence type="ECO:0008006" key="8">
    <source>
        <dbReference type="Google" id="ProtNLM"/>
    </source>
</evidence>
<keyword evidence="3 4" id="KW-0687">Ribonucleoprotein</keyword>
<comment type="similarity">
    <text evidence="1 4">Belongs to the bacterial ribosomal protein bL17 family.</text>
</comment>
<sequence length="187" mass="20833">MSVPKIQSPVKEVSSSTFELLTLDVPSTQSPNPSSLAFTPSPPSYSNDSFQWVQPMIDNKKRKFTPKVMAPSFDVVASLLGTTLTPSAKKAKTASRTMVSQLVKHERIETTVAKAKEVRRLAENMVQLGKKGTDSAKKFARGFLRGDDVIHKVFTEFAYRYKNRAGGYTRLLRTRIRQGDAAEMAYI</sequence>
<comment type="caution">
    <text evidence="6">The sequence shown here is derived from an EMBL/GenBank/DDBJ whole genome shotgun (WGS) entry which is preliminary data.</text>
</comment>
<evidence type="ECO:0000256" key="2">
    <source>
        <dbReference type="ARBA" id="ARBA00022980"/>
    </source>
</evidence>
<protein>
    <recommendedName>
        <fullName evidence="8">50S ribosomal protein L17, chloroplastic</fullName>
    </recommendedName>
</protein>
<keyword evidence="7" id="KW-1185">Reference proteome</keyword>
<accession>A0AA38FMA4</accession>
<name>A0AA38FMA4_TAXCH</name>
<keyword evidence="2 4" id="KW-0689">Ribosomal protein</keyword>
<dbReference type="PANTHER" id="PTHR14413">
    <property type="entry name" value="RIBOSOMAL PROTEIN L17"/>
    <property type="match status" value="1"/>
</dbReference>